<sequence length="147" mass="15777">MSVASPALAQQDGPFASTAALASYWSTQSTGGSLTQIYVNGTLAYQRSGFGPAFVKEYFNCADGSGIKAFCNNIFDGYLRTSDAMGTFSSGLTVYLDGTLIRSGDPYYSAHLKTCLGDMSYYGRVKYYIVESVNDGFGPPYPGNDCF</sequence>
<evidence type="ECO:0000313" key="1">
    <source>
        <dbReference type="EMBL" id="TQF08829.1"/>
    </source>
</evidence>
<gene>
    <name evidence="1" type="ORF">FJV41_47820</name>
</gene>
<proteinExistence type="predicted"/>
<evidence type="ECO:0000313" key="2">
    <source>
        <dbReference type="Proteomes" id="UP000315369"/>
    </source>
</evidence>
<name>A0A540WIJ0_9BACT</name>
<organism evidence="1 2">
    <name type="scientific">Myxococcus llanfairpwllgwyngyllgogerychwyrndrobwllllantysiliogogogochensis</name>
    <dbReference type="NCBI Taxonomy" id="2590453"/>
    <lineage>
        <taxon>Bacteria</taxon>
        <taxon>Pseudomonadati</taxon>
        <taxon>Myxococcota</taxon>
        <taxon>Myxococcia</taxon>
        <taxon>Myxococcales</taxon>
        <taxon>Cystobacterineae</taxon>
        <taxon>Myxococcaceae</taxon>
        <taxon>Myxococcus</taxon>
    </lineage>
</organism>
<comment type="caution">
    <text evidence="1">The sequence shown here is derived from an EMBL/GenBank/DDBJ whole genome shotgun (WGS) entry which is preliminary data.</text>
</comment>
<accession>A0A540WIJ0</accession>
<dbReference type="Proteomes" id="UP000315369">
    <property type="component" value="Unassembled WGS sequence"/>
</dbReference>
<keyword evidence="2" id="KW-1185">Reference proteome</keyword>
<dbReference type="EMBL" id="VIFM01000439">
    <property type="protein sequence ID" value="TQF08829.1"/>
    <property type="molecule type" value="Genomic_DNA"/>
</dbReference>
<dbReference type="AlphaFoldDB" id="A0A540WIJ0"/>
<reference evidence="1 2" key="1">
    <citation type="submission" date="2019-06" db="EMBL/GenBank/DDBJ databases">
        <authorList>
            <person name="Livingstone P."/>
            <person name="Whitworth D."/>
        </authorList>
    </citation>
    <scope>NUCLEOTIDE SEQUENCE [LARGE SCALE GENOMIC DNA]</scope>
    <source>
        <strain evidence="1 2">AM401</strain>
    </source>
</reference>
<dbReference type="RefSeq" id="WP_141649297.1">
    <property type="nucleotide sequence ID" value="NZ_VIFM01000439.1"/>
</dbReference>
<dbReference type="OrthoDB" id="6070789at2"/>
<protein>
    <submittedName>
        <fullName evidence="1">Uncharacterized protein</fullName>
    </submittedName>
</protein>